<dbReference type="AlphaFoldDB" id="Q2W0T5"/>
<accession>Q2W0T5</accession>
<dbReference type="PANTHER" id="PTHR24567">
    <property type="entry name" value="CRP FAMILY TRANSCRIPTIONAL REGULATORY PROTEIN"/>
    <property type="match status" value="1"/>
</dbReference>
<dbReference type="InterPro" id="IPR012318">
    <property type="entry name" value="HTH_CRP"/>
</dbReference>
<dbReference type="EMBL" id="AP007255">
    <property type="protein sequence ID" value="BAE52540.1"/>
    <property type="molecule type" value="Genomic_DNA"/>
</dbReference>
<evidence type="ECO:0000313" key="6">
    <source>
        <dbReference type="Proteomes" id="UP000007058"/>
    </source>
</evidence>
<keyword evidence="6" id="KW-1185">Reference proteome</keyword>
<dbReference type="Pfam" id="PF13545">
    <property type="entry name" value="HTH_Crp_2"/>
    <property type="match status" value="1"/>
</dbReference>
<dbReference type="STRING" id="342108.amb3736"/>
<dbReference type="Pfam" id="PF00027">
    <property type="entry name" value="cNMP_binding"/>
    <property type="match status" value="1"/>
</dbReference>
<evidence type="ECO:0000313" key="5">
    <source>
        <dbReference type="EMBL" id="BAE52540.1"/>
    </source>
</evidence>
<evidence type="ECO:0000259" key="4">
    <source>
        <dbReference type="PROSITE" id="PS50042"/>
    </source>
</evidence>
<dbReference type="InterPro" id="IPR036388">
    <property type="entry name" value="WH-like_DNA-bd_sf"/>
</dbReference>
<evidence type="ECO:0000256" key="1">
    <source>
        <dbReference type="ARBA" id="ARBA00023015"/>
    </source>
</evidence>
<dbReference type="InterPro" id="IPR036390">
    <property type="entry name" value="WH_DNA-bd_sf"/>
</dbReference>
<dbReference type="InterPro" id="IPR014710">
    <property type="entry name" value="RmlC-like_jellyroll"/>
</dbReference>
<keyword evidence="3" id="KW-0804">Transcription</keyword>
<evidence type="ECO:0000256" key="3">
    <source>
        <dbReference type="ARBA" id="ARBA00023163"/>
    </source>
</evidence>
<dbReference type="CDD" id="cd00038">
    <property type="entry name" value="CAP_ED"/>
    <property type="match status" value="1"/>
</dbReference>
<dbReference type="GO" id="GO:0005829">
    <property type="term" value="C:cytosol"/>
    <property type="evidence" value="ECO:0007669"/>
    <property type="project" value="TreeGrafter"/>
</dbReference>
<dbReference type="KEGG" id="mag:amb3736"/>
<dbReference type="PROSITE" id="PS50042">
    <property type="entry name" value="CNMP_BINDING_3"/>
    <property type="match status" value="1"/>
</dbReference>
<keyword evidence="1" id="KW-0805">Transcription regulation</keyword>
<dbReference type="InterPro" id="IPR050397">
    <property type="entry name" value="Env_Response_Regulators"/>
</dbReference>
<dbReference type="SUPFAM" id="SSF51206">
    <property type="entry name" value="cAMP-binding domain-like"/>
    <property type="match status" value="1"/>
</dbReference>
<dbReference type="Gene3D" id="2.60.120.10">
    <property type="entry name" value="Jelly Rolls"/>
    <property type="match status" value="1"/>
</dbReference>
<dbReference type="SMART" id="SM00100">
    <property type="entry name" value="cNMP"/>
    <property type="match status" value="1"/>
</dbReference>
<dbReference type="GO" id="GO:0016301">
    <property type="term" value="F:kinase activity"/>
    <property type="evidence" value="ECO:0007669"/>
    <property type="project" value="UniProtKB-KW"/>
</dbReference>
<dbReference type="InterPro" id="IPR000595">
    <property type="entry name" value="cNMP-bd_dom"/>
</dbReference>
<keyword evidence="2" id="KW-0238">DNA-binding</keyword>
<reference evidence="5 6" key="1">
    <citation type="journal article" date="2005" name="DNA Res.">
        <title>Complete genome sequence of the facultative anaerobic magnetotactic bacterium Magnetospirillum sp. strain AMB-1.</title>
        <authorList>
            <person name="Matsunaga T."/>
            <person name="Okamura Y."/>
            <person name="Fukuda Y."/>
            <person name="Wahyudi A.T."/>
            <person name="Murase Y."/>
            <person name="Takeyama H."/>
        </authorList>
    </citation>
    <scope>NUCLEOTIDE SEQUENCE [LARGE SCALE GENOMIC DNA]</scope>
    <source>
        <strain evidence="6">ATCC 700264 / AMB-1</strain>
    </source>
</reference>
<dbReference type="Gene3D" id="1.10.10.10">
    <property type="entry name" value="Winged helix-like DNA-binding domain superfamily/Winged helix DNA-binding domain"/>
    <property type="match status" value="1"/>
</dbReference>
<organism evidence="5 6">
    <name type="scientific">Paramagnetospirillum magneticum (strain ATCC 700264 / AMB-1)</name>
    <name type="common">Magnetospirillum magneticum</name>
    <dbReference type="NCBI Taxonomy" id="342108"/>
    <lineage>
        <taxon>Bacteria</taxon>
        <taxon>Pseudomonadati</taxon>
        <taxon>Pseudomonadota</taxon>
        <taxon>Alphaproteobacteria</taxon>
        <taxon>Rhodospirillales</taxon>
        <taxon>Magnetospirillaceae</taxon>
        <taxon>Paramagnetospirillum</taxon>
    </lineage>
</organism>
<proteinExistence type="predicted"/>
<gene>
    <name evidence="5" type="ordered locus">amb3736</name>
</gene>
<dbReference type="PANTHER" id="PTHR24567:SF68">
    <property type="entry name" value="DNA-BINDING TRANSCRIPTIONAL DUAL REGULATOR CRP"/>
    <property type="match status" value="1"/>
</dbReference>
<protein>
    <submittedName>
        <fullName evidence="5">cAMP-binding protein-catabolite gene activator and regulatory subunit of cAMP-dependent protein kinase</fullName>
    </submittedName>
</protein>
<feature type="domain" description="Cyclic nucleotide-binding" evidence="4">
    <location>
        <begin position="14"/>
        <end position="134"/>
    </location>
</feature>
<dbReference type="HOGENOM" id="CLU_075053_3_5_5"/>
<name>Q2W0T5_PARM1</name>
<evidence type="ECO:0000256" key="2">
    <source>
        <dbReference type="ARBA" id="ARBA00023125"/>
    </source>
</evidence>
<dbReference type="GO" id="GO:0003700">
    <property type="term" value="F:DNA-binding transcription factor activity"/>
    <property type="evidence" value="ECO:0007669"/>
    <property type="project" value="TreeGrafter"/>
</dbReference>
<dbReference type="InterPro" id="IPR018490">
    <property type="entry name" value="cNMP-bd_dom_sf"/>
</dbReference>
<dbReference type="SUPFAM" id="SSF46785">
    <property type="entry name" value="Winged helix' DNA-binding domain"/>
    <property type="match status" value="1"/>
</dbReference>
<sequence length="232" mass="25289">MMDVIDGGLARVSLFSHMDQAALGDIEARCNWARVPSGSQIFDKDSDTLEVYFVVEGAVRILTTGADEREVALADVIAGNYFGELAAIDGMKRSARVVATKDTVLASLEGGAFLDLMRQYPPIAIKVVERLTRIVRSLDTRVAQLSSQNESQRVWGEILRLAQPDPAQPESWQIADLPNHKEIAAWAGTSREKVAQAIGELAREGVVRRRSMGLLICDLARLQLMAASRGAA</sequence>
<dbReference type="Proteomes" id="UP000007058">
    <property type="component" value="Chromosome"/>
</dbReference>
<dbReference type="GO" id="GO:0003677">
    <property type="term" value="F:DNA binding"/>
    <property type="evidence" value="ECO:0007669"/>
    <property type="project" value="UniProtKB-KW"/>
</dbReference>